<keyword evidence="1" id="KW-0285">Flavoprotein</keyword>
<dbReference type="EMBL" id="JAGIZI010000245">
    <property type="protein sequence ID" value="MBP0685547.1"/>
    <property type="molecule type" value="Genomic_DNA"/>
</dbReference>
<name>A0ABD4Q7G9_MYCTX</name>
<evidence type="ECO:0000256" key="2">
    <source>
        <dbReference type="ARBA" id="ARBA00022827"/>
    </source>
</evidence>
<dbReference type="InterPro" id="IPR051312">
    <property type="entry name" value="Diverse_Substr_Oxidored"/>
</dbReference>
<dbReference type="InterPro" id="IPR036683">
    <property type="entry name" value="CO_DH_flav_C_dom_sf"/>
</dbReference>
<sequence>VHIAKLSRRFDSDISAVCGAFHLRMQEGRIEEARVAFGGMAATPRRALACEAALTGAALSEDTIARAVAALNEDFDPLTDARGSAAYRR</sequence>
<dbReference type="GO" id="GO:0016491">
    <property type="term" value="F:oxidoreductase activity"/>
    <property type="evidence" value="ECO:0007669"/>
    <property type="project" value="UniProtKB-KW"/>
</dbReference>
<evidence type="ECO:0000313" key="5">
    <source>
        <dbReference type="EMBL" id="MBP0685547.1"/>
    </source>
</evidence>
<comment type="caution">
    <text evidence="5">The sequence shown here is derived from an EMBL/GenBank/DDBJ whole genome shotgun (WGS) entry which is preliminary data.</text>
</comment>
<dbReference type="InterPro" id="IPR005107">
    <property type="entry name" value="CO_DH_flav_C"/>
</dbReference>
<feature type="non-terminal residue" evidence="5">
    <location>
        <position position="89"/>
    </location>
</feature>
<evidence type="ECO:0000256" key="3">
    <source>
        <dbReference type="ARBA" id="ARBA00023002"/>
    </source>
</evidence>
<accession>A0ABD4Q7G9</accession>
<organism evidence="5 6">
    <name type="scientific">Mycobacterium tuberculosis</name>
    <dbReference type="NCBI Taxonomy" id="1773"/>
    <lineage>
        <taxon>Bacteria</taxon>
        <taxon>Bacillati</taxon>
        <taxon>Actinomycetota</taxon>
        <taxon>Actinomycetes</taxon>
        <taxon>Mycobacteriales</taxon>
        <taxon>Mycobacteriaceae</taxon>
        <taxon>Mycobacterium</taxon>
        <taxon>Mycobacterium tuberculosis complex</taxon>
    </lineage>
</organism>
<evidence type="ECO:0000256" key="1">
    <source>
        <dbReference type="ARBA" id="ARBA00022630"/>
    </source>
</evidence>
<dbReference type="AlphaFoldDB" id="A0ABD4Q7G9"/>
<dbReference type="SMART" id="SM01092">
    <property type="entry name" value="CO_deh_flav_C"/>
    <property type="match status" value="1"/>
</dbReference>
<dbReference type="Pfam" id="PF03450">
    <property type="entry name" value="CO_deh_flav_C"/>
    <property type="match status" value="1"/>
</dbReference>
<dbReference type="Gene3D" id="3.30.390.50">
    <property type="entry name" value="CO dehydrogenase flavoprotein, C-terminal domain"/>
    <property type="match status" value="1"/>
</dbReference>
<dbReference type="PANTHER" id="PTHR42659:SF2">
    <property type="entry name" value="XANTHINE DEHYDROGENASE SUBUNIT C-RELATED"/>
    <property type="match status" value="1"/>
</dbReference>
<protein>
    <submittedName>
        <fullName evidence="5">Xanthine dehydrogenase small subunit</fullName>
    </submittedName>
</protein>
<keyword evidence="2" id="KW-0274">FAD</keyword>
<keyword evidence="3" id="KW-0560">Oxidoreductase</keyword>
<dbReference type="SUPFAM" id="SSF55447">
    <property type="entry name" value="CO dehydrogenase flavoprotein C-terminal domain-like"/>
    <property type="match status" value="1"/>
</dbReference>
<dbReference type="PANTHER" id="PTHR42659">
    <property type="entry name" value="XANTHINE DEHYDROGENASE SUBUNIT C-RELATED"/>
    <property type="match status" value="1"/>
</dbReference>
<evidence type="ECO:0000259" key="4">
    <source>
        <dbReference type="SMART" id="SM01092"/>
    </source>
</evidence>
<dbReference type="Proteomes" id="UP000671119">
    <property type="component" value="Unassembled WGS sequence"/>
</dbReference>
<proteinExistence type="predicted"/>
<feature type="domain" description="CO dehydrogenase flavoprotein C-terminal" evidence="4">
    <location>
        <begin position="2"/>
        <end position="89"/>
    </location>
</feature>
<feature type="non-terminal residue" evidence="5">
    <location>
        <position position="1"/>
    </location>
</feature>
<gene>
    <name evidence="5" type="ORF">J8J21_21115</name>
</gene>
<reference evidence="5 6" key="1">
    <citation type="submission" date="2021-03" db="EMBL/GenBank/DDBJ databases">
        <title>Whole Genome Sequencing of Mycobacterium tuberculosis clinical isolates from Arunachal Pradesh, India.</title>
        <authorList>
            <person name="Singh S."/>
            <person name="Mudliar S.R."/>
            <person name="Kulsum U."/>
            <person name="Rufai S.B."/>
            <person name="Singh P.K."/>
            <person name="Umpo M."/>
            <person name="Nyori M."/>
        </authorList>
    </citation>
    <scope>NUCLEOTIDE SEQUENCE [LARGE SCALE GENOMIC DNA]</scope>
    <source>
        <strain evidence="5 6">OMICS/BPL/0142/20/SP</strain>
    </source>
</reference>
<evidence type="ECO:0000313" key="6">
    <source>
        <dbReference type="Proteomes" id="UP000671119"/>
    </source>
</evidence>